<dbReference type="RefSeq" id="WP_188417091.1">
    <property type="nucleotide sequence ID" value="NZ_BMDO01000006.1"/>
</dbReference>
<sequence>MEDNSYAVEQYCIVIASPQYFSSKIKLLIDFGKESGTNYDQQTDNEALNTMTSLVDALNYMSKQGWQLISSYTYNDPNKGSLQHYMMRKKVR</sequence>
<dbReference type="EMBL" id="BMDO01000006">
    <property type="protein sequence ID" value="GGI51211.1"/>
    <property type="molecule type" value="Genomic_DNA"/>
</dbReference>
<dbReference type="AlphaFoldDB" id="A0A917J9Z0"/>
<organism evidence="1 2">
    <name type="scientific">Mucilaginibacter galii</name>
    <dbReference type="NCBI Taxonomy" id="2005073"/>
    <lineage>
        <taxon>Bacteria</taxon>
        <taxon>Pseudomonadati</taxon>
        <taxon>Bacteroidota</taxon>
        <taxon>Sphingobacteriia</taxon>
        <taxon>Sphingobacteriales</taxon>
        <taxon>Sphingobacteriaceae</taxon>
        <taxon>Mucilaginibacter</taxon>
    </lineage>
</organism>
<name>A0A917J9Z0_9SPHI</name>
<evidence type="ECO:0008006" key="3">
    <source>
        <dbReference type="Google" id="ProtNLM"/>
    </source>
</evidence>
<dbReference type="Proteomes" id="UP000662074">
    <property type="component" value="Unassembled WGS sequence"/>
</dbReference>
<comment type="caution">
    <text evidence="1">The sequence shown here is derived from an EMBL/GenBank/DDBJ whole genome shotgun (WGS) entry which is preliminary data.</text>
</comment>
<accession>A0A917J9Z0</accession>
<protein>
    <recommendedName>
        <fullName evidence="3">DUF4177 domain-containing protein</fullName>
    </recommendedName>
</protein>
<reference evidence="1" key="1">
    <citation type="journal article" date="2014" name="Int. J. Syst. Evol. Microbiol.">
        <title>Complete genome sequence of Corynebacterium casei LMG S-19264T (=DSM 44701T), isolated from a smear-ripened cheese.</title>
        <authorList>
            <consortium name="US DOE Joint Genome Institute (JGI-PGF)"/>
            <person name="Walter F."/>
            <person name="Albersmeier A."/>
            <person name="Kalinowski J."/>
            <person name="Ruckert C."/>
        </authorList>
    </citation>
    <scope>NUCLEOTIDE SEQUENCE</scope>
    <source>
        <strain evidence="1">CCM 8711</strain>
    </source>
</reference>
<keyword evidence="2" id="KW-1185">Reference proteome</keyword>
<reference evidence="1" key="2">
    <citation type="submission" date="2020-09" db="EMBL/GenBank/DDBJ databases">
        <authorList>
            <person name="Sun Q."/>
            <person name="Sedlacek I."/>
        </authorList>
    </citation>
    <scope>NUCLEOTIDE SEQUENCE</scope>
    <source>
        <strain evidence="1">CCM 8711</strain>
    </source>
</reference>
<proteinExistence type="predicted"/>
<evidence type="ECO:0000313" key="2">
    <source>
        <dbReference type="Proteomes" id="UP000662074"/>
    </source>
</evidence>
<evidence type="ECO:0000313" key="1">
    <source>
        <dbReference type="EMBL" id="GGI51211.1"/>
    </source>
</evidence>
<gene>
    <name evidence="1" type="ORF">GCM10011425_24230</name>
</gene>